<comment type="caution">
    <text evidence="3">The sequence shown here is derived from an EMBL/GenBank/DDBJ whole genome shotgun (WGS) entry which is preliminary data.</text>
</comment>
<keyword evidence="2" id="KW-1133">Transmembrane helix</keyword>
<feature type="region of interest" description="Disordered" evidence="1">
    <location>
        <begin position="183"/>
        <end position="206"/>
    </location>
</feature>
<feature type="region of interest" description="Disordered" evidence="1">
    <location>
        <begin position="1"/>
        <end position="22"/>
    </location>
</feature>
<keyword evidence="2" id="KW-0472">Membrane</keyword>
<keyword evidence="4" id="KW-1185">Reference proteome</keyword>
<gene>
    <name evidence="3" type="ORF">ACFY8C_36210</name>
</gene>
<dbReference type="EMBL" id="JBIBDZ010000015">
    <property type="protein sequence ID" value="MFF5923727.1"/>
    <property type="molecule type" value="Genomic_DNA"/>
</dbReference>
<protein>
    <recommendedName>
        <fullName evidence="5">HEAT repeat domain-containing protein</fullName>
    </recommendedName>
</protein>
<sequence length="206" mass="22073">MVVLVEAGGRRPAGERAGRDSRSRERMPWLELAVAALPGLAAVAAVLFTWVTVGQTKEELRLAEHGQITNRFNVAAVQHLGSESLDVRLGGIYALQRIMEDSSRDHPTIVSVLSAYVREHAPDPKGAPTGVSLRPPTDIQVAVSVLAGRNPGADAHSLVDLQSSDLRGVRLEPPISWAPTLRTRISGSPSGPMRTCPRRVSSMPPS</sequence>
<evidence type="ECO:0008006" key="5">
    <source>
        <dbReference type="Google" id="ProtNLM"/>
    </source>
</evidence>
<reference evidence="3 4" key="1">
    <citation type="submission" date="2024-10" db="EMBL/GenBank/DDBJ databases">
        <title>The Natural Products Discovery Center: Release of the First 8490 Sequenced Strains for Exploring Actinobacteria Biosynthetic Diversity.</title>
        <authorList>
            <person name="Kalkreuter E."/>
            <person name="Kautsar S.A."/>
            <person name="Yang D."/>
            <person name="Bader C.D."/>
            <person name="Teijaro C.N."/>
            <person name="Fluegel L."/>
            <person name="Davis C.M."/>
            <person name="Simpson J.R."/>
            <person name="Lauterbach L."/>
            <person name="Steele A.D."/>
            <person name="Gui C."/>
            <person name="Meng S."/>
            <person name="Li G."/>
            <person name="Viehrig K."/>
            <person name="Ye F."/>
            <person name="Su P."/>
            <person name="Kiefer A.F."/>
            <person name="Nichols A."/>
            <person name="Cepeda A.J."/>
            <person name="Yan W."/>
            <person name="Fan B."/>
            <person name="Jiang Y."/>
            <person name="Adhikari A."/>
            <person name="Zheng C.-J."/>
            <person name="Schuster L."/>
            <person name="Cowan T.M."/>
            <person name="Smanski M.J."/>
            <person name="Chevrette M.G."/>
            <person name="De Carvalho L.P.S."/>
            <person name="Shen B."/>
        </authorList>
    </citation>
    <scope>NUCLEOTIDE SEQUENCE [LARGE SCALE GENOMIC DNA]</scope>
    <source>
        <strain evidence="3 4">NPDC012605</strain>
    </source>
</reference>
<evidence type="ECO:0000256" key="2">
    <source>
        <dbReference type="SAM" id="Phobius"/>
    </source>
</evidence>
<feature type="compositionally biased region" description="Basic and acidic residues" evidence="1">
    <location>
        <begin position="8"/>
        <end position="22"/>
    </location>
</feature>
<dbReference type="RefSeq" id="WP_388311476.1">
    <property type="nucleotide sequence ID" value="NZ_JBIBDZ010000015.1"/>
</dbReference>
<dbReference type="Proteomes" id="UP001602370">
    <property type="component" value="Unassembled WGS sequence"/>
</dbReference>
<evidence type="ECO:0000313" key="4">
    <source>
        <dbReference type="Proteomes" id="UP001602370"/>
    </source>
</evidence>
<evidence type="ECO:0000313" key="3">
    <source>
        <dbReference type="EMBL" id="MFF5923727.1"/>
    </source>
</evidence>
<feature type="transmembrane region" description="Helical" evidence="2">
    <location>
        <begin position="29"/>
        <end position="51"/>
    </location>
</feature>
<evidence type="ECO:0000256" key="1">
    <source>
        <dbReference type="SAM" id="MobiDB-lite"/>
    </source>
</evidence>
<accession>A0ABW6Y2B6</accession>
<name>A0ABW6Y2B6_9ACTN</name>
<proteinExistence type="predicted"/>
<organism evidence="3 4">
    <name type="scientific">Streptomyces flavochromogenes</name>
    <dbReference type="NCBI Taxonomy" id="68199"/>
    <lineage>
        <taxon>Bacteria</taxon>
        <taxon>Bacillati</taxon>
        <taxon>Actinomycetota</taxon>
        <taxon>Actinomycetes</taxon>
        <taxon>Kitasatosporales</taxon>
        <taxon>Streptomycetaceae</taxon>
        <taxon>Streptomyces</taxon>
    </lineage>
</organism>
<keyword evidence="2" id="KW-0812">Transmembrane</keyword>